<evidence type="ECO:0000313" key="4">
    <source>
        <dbReference type="Proteomes" id="UP001634393"/>
    </source>
</evidence>
<sequence length="53" mass="6530">MSSVQNEWTEEPQMKRRRSDSNYCHQCHKNDRGRVVQCNQCKKRYCIPCIIRW</sequence>
<evidence type="ECO:0000313" key="2">
    <source>
        <dbReference type="EMBL" id="KAL3813175.1"/>
    </source>
</evidence>
<protein>
    <recommendedName>
        <fullName evidence="5">RING-type domain-containing protein</fullName>
    </recommendedName>
</protein>
<evidence type="ECO:0008006" key="5">
    <source>
        <dbReference type="Google" id="ProtNLM"/>
    </source>
</evidence>
<dbReference type="Proteomes" id="UP001634393">
    <property type="component" value="Unassembled WGS sequence"/>
</dbReference>
<feature type="region of interest" description="Disordered" evidence="1">
    <location>
        <begin position="1"/>
        <end position="22"/>
    </location>
</feature>
<dbReference type="EMBL" id="JBJXBP010000008">
    <property type="protein sequence ID" value="KAL3813179.1"/>
    <property type="molecule type" value="Genomic_DNA"/>
</dbReference>
<reference evidence="2 4" key="1">
    <citation type="submission" date="2024-12" db="EMBL/GenBank/DDBJ databases">
        <title>The unique morphological basis and parallel evolutionary history of personate flowers in Penstemon.</title>
        <authorList>
            <person name="Depatie T.H."/>
            <person name="Wessinger C.A."/>
        </authorList>
    </citation>
    <scope>NUCLEOTIDE SEQUENCE [LARGE SCALE GENOMIC DNA]</scope>
    <source>
        <strain evidence="2">WTNN_2</strain>
        <tissue evidence="2">Leaf</tissue>
    </source>
</reference>
<name>A0ABD3RJS6_9LAMI</name>
<evidence type="ECO:0000256" key="1">
    <source>
        <dbReference type="SAM" id="MobiDB-lite"/>
    </source>
</evidence>
<dbReference type="AlphaFoldDB" id="A0ABD3RJS6"/>
<gene>
    <name evidence="2" type="ORF">ACJIZ3_014443</name>
    <name evidence="3" type="ORF">ACJIZ3_014447</name>
</gene>
<accession>A0ABD3RJS6</accession>
<comment type="caution">
    <text evidence="2">The sequence shown here is derived from an EMBL/GenBank/DDBJ whole genome shotgun (WGS) entry which is preliminary data.</text>
</comment>
<dbReference type="EMBL" id="JBJXBP010000008">
    <property type="protein sequence ID" value="KAL3813175.1"/>
    <property type="molecule type" value="Genomic_DNA"/>
</dbReference>
<organism evidence="2 4">
    <name type="scientific">Penstemon smallii</name>
    <dbReference type="NCBI Taxonomy" id="265156"/>
    <lineage>
        <taxon>Eukaryota</taxon>
        <taxon>Viridiplantae</taxon>
        <taxon>Streptophyta</taxon>
        <taxon>Embryophyta</taxon>
        <taxon>Tracheophyta</taxon>
        <taxon>Spermatophyta</taxon>
        <taxon>Magnoliopsida</taxon>
        <taxon>eudicotyledons</taxon>
        <taxon>Gunneridae</taxon>
        <taxon>Pentapetalae</taxon>
        <taxon>asterids</taxon>
        <taxon>lamiids</taxon>
        <taxon>Lamiales</taxon>
        <taxon>Plantaginaceae</taxon>
        <taxon>Cheloneae</taxon>
        <taxon>Penstemon</taxon>
    </lineage>
</organism>
<proteinExistence type="predicted"/>
<evidence type="ECO:0000313" key="3">
    <source>
        <dbReference type="EMBL" id="KAL3813179.1"/>
    </source>
</evidence>
<keyword evidence="4" id="KW-1185">Reference proteome</keyword>